<dbReference type="PANTHER" id="PTHR30168">
    <property type="entry name" value="PUTATIVE MEMBRANE PROTEIN YPFJ"/>
    <property type="match status" value="1"/>
</dbReference>
<protein>
    <submittedName>
        <fullName evidence="7">Neutral zinc metallopeptidase</fullName>
    </submittedName>
</protein>
<evidence type="ECO:0000256" key="4">
    <source>
        <dbReference type="ARBA" id="ARBA00023136"/>
    </source>
</evidence>
<dbReference type="Proteomes" id="UP001442841">
    <property type="component" value="Chromosome"/>
</dbReference>
<proteinExistence type="predicted"/>
<dbReference type="EMBL" id="CP154795">
    <property type="protein sequence ID" value="XAN06759.1"/>
    <property type="molecule type" value="Genomic_DNA"/>
</dbReference>
<evidence type="ECO:0000256" key="3">
    <source>
        <dbReference type="ARBA" id="ARBA00022989"/>
    </source>
</evidence>
<keyword evidence="4 6" id="KW-0472">Membrane</keyword>
<feature type="transmembrane region" description="Helical" evidence="6">
    <location>
        <begin position="60"/>
        <end position="81"/>
    </location>
</feature>
<dbReference type="InterPro" id="IPR007343">
    <property type="entry name" value="Uncharacterised_pept_Zn_put"/>
</dbReference>
<dbReference type="RefSeq" id="WP_425308188.1">
    <property type="nucleotide sequence ID" value="NZ_CP154795.1"/>
</dbReference>
<keyword evidence="2 6" id="KW-0812">Transmembrane</keyword>
<dbReference type="Pfam" id="PF04228">
    <property type="entry name" value="Zn_peptidase"/>
    <property type="match status" value="1"/>
</dbReference>
<feature type="compositionally biased region" description="Low complexity" evidence="5">
    <location>
        <begin position="1"/>
        <end position="28"/>
    </location>
</feature>
<name>A0ABZ3FNR8_9ACTN</name>
<feature type="compositionally biased region" description="Gly residues" evidence="5">
    <location>
        <begin position="29"/>
        <end position="50"/>
    </location>
</feature>
<evidence type="ECO:0000256" key="2">
    <source>
        <dbReference type="ARBA" id="ARBA00022692"/>
    </source>
</evidence>
<dbReference type="PANTHER" id="PTHR30168:SF0">
    <property type="entry name" value="INNER MEMBRANE PROTEIN"/>
    <property type="match status" value="1"/>
</dbReference>
<evidence type="ECO:0000313" key="8">
    <source>
        <dbReference type="Proteomes" id="UP001442841"/>
    </source>
</evidence>
<feature type="region of interest" description="Disordered" evidence="5">
    <location>
        <begin position="1"/>
        <end position="53"/>
    </location>
</feature>
<accession>A0ABZ3FNR8</accession>
<sequence>MSQGFPGQQWQGAGPAWGQPQGGPAPSGQFGGGQFGGGQFGGGQFPGGGPAPKRRSPVPLIVGALAVVALAMIGLGLYSVLGGPDYQNDDYVPPPPGDVKPFPDAEVSEVDMLLTANPLYSQQLATPIRCDLSIPDLNLETASDADVKTYIDDLMACNMRVWDQPFRGTNRFELVRPVVNVYHDSVSTPCGGGERMGPNAAYCPANQQVYYSRKIHELHPNLAIMTQPHVIDEVMAHEFGHAMQGRTLILQANYYQQRQGDRQAALELSRRAEVQADCFAGMYLQAVAESVGYTQSDIDTIMESVRLGGDDNLRNRPDDPGVLGDHGHGASRLYWHQVGLTSTDIGSCNTFTAPAEHVR</sequence>
<keyword evidence="8" id="KW-1185">Reference proteome</keyword>
<evidence type="ECO:0000313" key="7">
    <source>
        <dbReference type="EMBL" id="XAN06759.1"/>
    </source>
</evidence>
<reference evidence="7 8" key="1">
    <citation type="submission" date="2024-04" db="EMBL/GenBank/DDBJ databases">
        <title>Isolation of an actinomycete strain from pig manure.</title>
        <authorList>
            <person name="Gong T."/>
            <person name="Yu Z."/>
            <person name="An M."/>
            <person name="Wei C."/>
            <person name="Yang W."/>
            <person name="Liu L."/>
        </authorList>
    </citation>
    <scope>NUCLEOTIDE SEQUENCE [LARGE SCALE GENOMIC DNA]</scope>
    <source>
        <strain evidence="7 8">ZF39</strain>
    </source>
</reference>
<comment type="subcellular location">
    <subcellularLocation>
        <location evidence="1">Membrane</location>
        <topology evidence="1">Single-pass membrane protein</topology>
    </subcellularLocation>
</comment>
<evidence type="ECO:0000256" key="1">
    <source>
        <dbReference type="ARBA" id="ARBA00004167"/>
    </source>
</evidence>
<organism evidence="7 8">
    <name type="scientific">Ammonicoccus fulvus</name>
    <dbReference type="NCBI Taxonomy" id="3138240"/>
    <lineage>
        <taxon>Bacteria</taxon>
        <taxon>Bacillati</taxon>
        <taxon>Actinomycetota</taxon>
        <taxon>Actinomycetes</taxon>
        <taxon>Propionibacteriales</taxon>
        <taxon>Propionibacteriaceae</taxon>
        <taxon>Ammonicoccus</taxon>
    </lineage>
</organism>
<gene>
    <name evidence="7" type="ORF">AADG42_05360</name>
</gene>
<evidence type="ECO:0000256" key="6">
    <source>
        <dbReference type="SAM" id="Phobius"/>
    </source>
</evidence>
<keyword evidence="3 6" id="KW-1133">Transmembrane helix</keyword>
<evidence type="ECO:0000256" key="5">
    <source>
        <dbReference type="SAM" id="MobiDB-lite"/>
    </source>
</evidence>